<protein>
    <submittedName>
        <fullName evidence="1">Uncharacterized protein</fullName>
    </submittedName>
</protein>
<keyword evidence="2" id="KW-1185">Reference proteome</keyword>
<evidence type="ECO:0000313" key="2">
    <source>
        <dbReference type="Proteomes" id="UP000037848"/>
    </source>
</evidence>
<comment type="caution">
    <text evidence="1">The sequence shown here is derived from an EMBL/GenBank/DDBJ whole genome shotgun (WGS) entry which is preliminary data.</text>
</comment>
<dbReference type="EMBL" id="LHPH01000035">
    <property type="protein sequence ID" value="KPH56746.1"/>
    <property type="molecule type" value="Genomic_DNA"/>
</dbReference>
<dbReference type="AlphaFoldDB" id="A0A0N1EAA1"/>
<name>A0A0N1EAA1_9GAMM</name>
<gene>
    <name evidence="1" type="ORF">ADS77_20415</name>
</gene>
<organism evidence="1 2">
    <name type="scientific">Pseudoalteromonas porphyrae</name>
    <dbReference type="NCBI Taxonomy" id="187330"/>
    <lineage>
        <taxon>Bacteria</taxon>
        <taxon>Pseudomonadati</taxon>
        <taxon>Pseudomonadota</taxon>
        <taxon>Gammaproteobacteria</taxon>
        <taxon>Alteromonadales</taxon>
        <taxon>Pseudoalteromonadaceae</taxon>
        <taxon>Pseudoalteromonas</taxon>
    </lineage>
</organism>
<evidence type="ECO:0000313" key="1">
    <source>
        <dbReference type="EMBL" id="KPH56746.1"/>
    </source>
</evidence>
<accession>A0A0N1EAA1</accession>
<proteinExistence type="predicted"/>
<sequence length="67" mass="7388">MDFSALTKKSSASFNQHKNLLKKLAKGQTVKCEKCQGVLTLDLKTQQHGKGIAKCPQNCTEIILDLI</sequence>
<reference evidence="1 2" key="1">
    <citation type="submission" date="2015-08" db="EMBL/GenBank/DDBJ databases">
        <title>Draft Genome Sequence of Pseudoalteromonas porphyrae UCD-SED14.</title>
        <authorList>
            <person name="Coil D.A."/>
            <person name="Jospin G."/>
            <person name="Lee R.D."/>
            <person name="Eisen J.A."/>
        </authorList>
    </citation>
    <scope>NUCLEOTIDE SEQUENCE [LARGE SCALE GENOMIC DNA]</scope>
    <source>
        <strain evidence="1 2">UCD-SED14</strain>
    </source>
</reference>
<dbReference type="STRING" id="187330.AMS58_20385"/>
<dbReference type="PATRIC" id="fig|187330.3.peg.3011"/>
<dbReference type="Proteomes" id="UP000037848">
    <property type="component" value="Unassembled WGS sequence"/>
</dbReference>